<feature type="transmembrane region" description="Helical" evidence="1">
    <location>
        <begin position="20"/>
        <end position="39"/>
    </location>
</feature>
<dbReference type="AlphaFoldDB" id="A0A0G4K3E3"/>
<dbReference type="PANTHER" id="PTHR35342:SF5">
    <property type="entry name" value="TRICARBOXYLIC TRANSPORT PROTEIN"/>
    <property type="match status" value="1"/>
</dbReference>
<gene>
    <name evidence="3" type="ORF">BRSU_0159</name>
</gene>
<keyword evidence="1" id="KW-1133">Transmembrane helix</keyword>
<reference evidence="4" key="1">
    <citation type="submission" date="2015-04" db="EMBL/GenBank/DDBJ databases">
        <authorList>
            <person name="Mushtaq Mamoona"/>
        </authorList>
    </citation>
    <scope>NUCLEOTIDE SEQUENCE [LARGE SCALE GENOMIC DNA]</scope>
    <source>
        <strain evidence="4">AN4859/03</strain>
    </source>
</reference>
<organism evidence="3 4">
    <name type="scientific">Brachyspira suanatina</name>
    <dbReference type="NCBI Taxonomy" id="381802"/>
    <lineage>
        <taxon>Bacteria</taxon>
        <taxon>Pseudomonadati</taxon>
        <taxon>Spirochaetota</taxon>
        <taxon>Spirochaetia</taxon>
        <taxon>Brachyspirales</taxon>
        <taxon>Brachyspiraceae</taxon>
        <taxon>Brachyspira</taxon>
    </lineage>
</organism>
<evidence type="ECO:0000313" key="4">
    <source>
        <dbReference type="Proteomes" id="UP000043763"/>
    </source>
</evidence>
<evidence type="ECO:0000256" key="1">
    <source>
        <dbReference type="SAM" id="Phobius"/>
    </source>
</evidence>
<proteinExistence type="predicted"/>
<protein>
    <submittedName>
        <fullName evidence="3">Uncharacterized 52.8 kDa protein in TAR-I ttuC' 3'region</fullName>
    </submittedName>
</protein>
<keyword evidence="1" id="KW-0472">Membrane</keyword>
<feature type="transmembrane region" description="Helical" evidence="1">
    <location>
        <begin position="166"/>
        <end position="184"/>
    </location>
</feature>
<feature type="transmembrane region" description="Helical" evidence="1">
    <location>
        <begin position="109"/>
        <end position="132"/>
    </location>
</feature>
<feature type="domain" description="DUF112" evidence="2">
    <location>
        <begin position="20"/>
        <end position="439"/>
    </location>
</feature>
<feature type="transmembrane region" description="Helical" evidence="1">
    <location>
        <begin position="138"/>
        <end position="159"/>
    </location>
</feature>
<accession>A0A0G4K3E3</accession>
<dbReference type="Pfam" id="PF01970">
    <property type="entry name" value="TctA"/>
    <property type="match status" value="1"/>
</dbReference>
<dbReference type="RefSeq" id="WP_048593349.1">
    <property type="nucleotide sequence ID" value="NZ_CVLB01000001.1"/>
</dbReference>
<name>A0A0G4K3E3_9SPIR</name>
<feature type="transmembrane region" description="Helical" evidence="1">
    <location>
        <begin position="464"/>
        <end position="487"/>
    </location>
</feature>
<evidence type="ECO:0000313" key="3">
    <source>
        <dbReference type="EMBL" id="CRF31472.1"/>
    </source>
</evidence>
<dbReference type="InterPro" id="IPR002823">
    <property type="entry name" value="DUF112_TM"/>
</dbReference>
<feature type="transmembrane region" description="Helical" evidence="1">
    <location>
        <begin position="414"/>
        <end position="443"/>
    </location>
</feature>
<keyword evidence="1" id="KW-0812">Transmembrane</keyword>
<dbReference type="EMBL" id="CVLB01000001">
    <property type="protein sequence ID" value="CRF31472.1"/>
    <property type="molecule type" value="Genomic_DNA"/>
</dbReference>
<dbReference type="OrthoDB" id="359531at2"/>
<feature type="transmembrane region" description="Helical" evidence="1">
    <location>
        <begin position="391"/>
        <end position="408"/>
    </location>
</feature>
<dbReference type="PANTHER" id="PTHR35342">
    <property type="entry name" value="TRICARBOXYLIC TRANSPORT PROTEIN"/>
    <property type="match status" value="1"/>
</dbReference>
<feature type="transmembrane region" description="Helical" evidence="1">
    <location>
        <begin position="204"/>
        <end position="223"/>
    </location>
</feature>
<feature type="transmembrane region" description="Helical" evidence="1">
    <location>
        <begin position="354"/>
        <end position="379"/>
    </location>
</feature>
<feature type="transmembrane region" description="Helical" evidence="1">
    <location>
        <begin position="319"/>
        <end position="342"/>
    </location>
</feature>
<dbReference type="Proteomes" id="UP000043763">
    <property type="component" value="Unassembled WGS sequence"/>
</dbReference>
<feature type="transmembrane region" description="Helical" evidence="1">
    <location>
        <begin position="45"/>
        <end position="71"/>
    </location>
</feature>
<sequence>MESFKLLMEGFGVAIQPINILWVTIGGVLGTVIGMLPGLGPATGVAILLPLTFTMGPVAALITMGGVYYGAMYGGSRSSILINTPGDGAAVAATFDGYPMALQGRAEQALAISAIASFIGGTIATVIMAFVAVPVSRFALKFGPAEYFMLFLFALSATASMTEGNAIKGFISMVFGLMVATIGTDPQSGVNRFTFGILELQSGIDFLIIIIAMYALGEVLKSFKNIEEGKKKMQTKFGRIWISMEEWKRCVWPIIRSSPFGFIIGALPGAGGTMAALMSYNNEKQLSKHPEEFGNGAIEGVAAPEAANNAASVGAMIPMLALGVPGSGTTAVMMGALLMLGLQPGPTLFTTQTTVVWGLIASMFIGNIILAVVNIPLAGLLVRVLAIPPKILYPIVLGLTFIGTYAISYTTHDFYVLIIFGLIGFLMSKAKIPSSPMVLAVIIGNSMEQYFRRAYKVADGDMSIFVKSPICLVLLILTIASILYPIIKIVIDKNKKAKQN</sequence>
<keyword evidence="4" id="KW-1185">Reference proteome</keyword>
<evidence type="ECO:0000259" key="2">
    <source>
        <dbReference type="Pfam" id="PF01970"/>
    </source>
</evidence>